<dbReference type="InterPro" id="IPR036477">
    <property type="entry name" value="Formyl_transf_N_sf"/>
</dbReference>
<evidence type="ECO:0000256" key="1">
    <source>
        <dbReference type="ARBA" id="ARBA00002606"/>
    </source>
</evidence>
<dbReference type="RefSeq" id="WP_259094171.1">
    <property type="nucleotide sequence ID" value="NZ_CP130454.1"/>
</dbReference>
<evidence type="ECO:0000256" key="6">
    <source>
        <dbReference type="ARBA" id="ARBA00022917"/>
    </source>
</evidence>
<evidence type="ECO:0000256" key="4">
    <source>
        <dbReference type="ARBA" id="ARBA00016014"/>
    </source>
</evidence>
<dbReference type="HAMAP" id="MF_00182">
    <property type="entry name" value="Formyl_trans"/>
    <property type="match status" value="1"/>
</dbReference>
<comment type="function">
    <text evidence="1 8">Attaches a formyl group to the free amino group of methionyl-tRNA(fMet). The formyl group appears to play a dual role in the initiator identity of N-formylmethionyl-tRNA by promoting its recognition by IF2 and preventing the misappropriation of this tRNA by the elongation apparatus.</text>
</comment>
<evidence type="ECO:0000256" key="8">
    <source>
        <dbReference type="HAMAP-Rule" id="MF_00182"/>
    </source>
</evidence>
<dbReference type="SUPFAM" id="SSF53328">
    <property type="entry name" value="Formyltransferase"/>
    <property type="match status" value="1"/>
</dbReference>
<dbReference type="InterPro" id="IPR044135">
    <property type="entry name" value="Met-tRNA-FMT_C"/>
</dbReference>
<accession>A0ABT2ENB7</accession>
<evidence type="ECO:0000259" key="9">
    <source>
        <dbReference type="Pfam" id="PF00551"/>
    </source>
</evidence>
<feature type="binding site" evidence="8">
    <location>
        <begin position="109"/>
        <end position="112"/>
    </location>
    <ligand>
        <name>(6S)-5,6,7,8-tetrahydrofolate</name>
        <dbReference type="ChEBI" id="CHEBI:57453"/>
    </ligand>
</feature>
<dbReference type="InterPro" id="IPR041711">
    <property type="entry name" value="Met-tRNA-FMT_N"/>
</dbReference>
<evidence type="ECO:0000313" key="12">
    <source>
        <dbReference type="Proteomes" id="UP001204798"/>
    </source>
</evidence>
<dbReference type="InterPro" id="IPR005793">
    <property type="entry name" value="Formyl_trans_C"/>
</dbReference>
<keyword evidence="12" id="KW-1185">Reference proteome</keyword>
<proteinExistence type="inferred from homology"/>
<dbReference type="PANTHER" id="PTHR11138">
    <property type="entry name" value="METHIONYL-TRNA FORMYLTRANSFERASE"/>
    <property type="match status" value="1"/>
</dbReference>
<dbReference type="InterPro" id="IPR011034">
    <property type="entry name" value="Formyl_transferase-like_C_sf"/>
</dbReference>
<dbReference type="InterPro" id="IPR037022">
    <property type="entry name" value="Formyl_trans_C_sf"/>
</dbReference>
<dbReference type="Pfam" id="PF00551">
    <property type="entry name" value="Formyl_trans_N"/>
    <property type="match status" value="1"/>
</dbReference>
<gene>
    <name evidence="8" type="primary">fmt</name>
    <name evidence="11" type="ORF">M2350_000812</name>
</gene>
<keyword evidence="5 8" id="KW-0808">Transferase</keyword>
<comment type="catalytic activity">
    <reaction evidence="7 8">
        <text>L-methionyl-tRNA(fMet) + (6R)-10-formyltetrahydrofolate = N-formyl-L-methionyl-tRNA(fMet) + (6S)-5,6,7,8-tetrahydrofolate + H(+)</text>
        <dbReference type="Rhea" id="RHEA:24380"/>
        <dbReference type="Rhea" id="RHEA-COMP:9952"/>
        <dbReference type="Rhea" id="RHEA-COMP:9953"/>
        <dbReference type="ChEBI" id="CHEBI:15378"/>
        <dbReference type="ChEBI" id="CHEBI:57453"/>
        <dbReference type="ChEBI" id="CHEBI:78530"/>
        <dbReference type="ChEBI" id="CHEBI:78844"/>
        <dbReference type="ChEBI" id="CHEBI:195366"/>
        <dbReference type="EC" id="2.1.2.9"/>
    </reaction>
</comment>
<dbReference type="EMBL" id="JANUCP010000001">
    <property type="protein sequence ID" value="MCS3918415.1"/>
    <property type="molecule type" value="Genomic_DNA"/>
</dbReference>
<dbReference type="SUPFAM" id="SSF50486">
    <property type="entry name" value="FMT C-terminal domain-like"/>
    <property type="match status" value="1"/>
</dbReference>
<name>A0ABT2ENB7_9BACT</name>
<dbReference type="Gene3D" id="3.10.25.10">
    <property type="entry name" value="Formyl transferase, C-terminal domain"/>
    <property type="match status" value="1"/>
</dbReference>
<dbReference type="GO" id="GO:0004479">
    <property type="term" value="F:methionyl-tRNA formyltransferase activity"/>
    <property type="evidence" value="ECO:0007669"/>
    <property type="project" value="UniProtKB-EC"/>
</dbReference>
<organism evidence="11 12">
    <name type="scientific">Candidatus Fervidibacter sacchari</name>
    <dbReference type="NCBI Taxonomy" id="1448929"/>
    <lineage>
        <taxon>Bacteria</taxon>
        <taxon>Candidatus Fervidibacterota</taxon>
        <taxon>Candidatus Fervidibacter</taxon>
    </lineage>
</organism>
<dbReference type="InterPro" id="IPR005794">
    <property type="entry name" value="Fmt"/>
</dbReference>
<evidence type="ECO:0000256" key="3">
    <source>
        <dbReference type="ARBA" id="ARBA00012261"/>
    </source>
</evidence>
<dbReference type="Proteomes" id="UP001204798">
    <property type="component" value="Unassembled WGS sequence"/>
</dbReference>
<evidence type="ECO:0000256" key="5">
    <source>
        <dbReference type="ARBA" id="ARBA00022679"/>
    </source>
</evidence>
<dbReference type="NCBIfam" id="TIGR00460">
    <property type="entry name" value="fmt"/>
    <property type="match status" value="1"/>
</dbReference>
<comment type="similarity">
    <text evidence="2 8">Belongs to the Fmt family.</text>
</comment>
<dbReference type="CDD" id="cd08704">
    <property type="entry name" value="Met_tRNA_FMT_C"/>
    <property type="match status" value="1"/>
</dbReference>
<dbReference type="Pfam" id="PF02911">
    <property type="entry name" value="Formyl_trans_C"/>
    <property type="match status" value="1"/>
</dbReference>
<feature type="domain" description="Formyl transferase C-terminal" evidence="10">
    <location>
        <begin position="206"/>
        <end position="300"/>
    </location>
</feature>
<dbReference type="CDD" id="cd08646">
    <property type="entry name" value="FMT_core_Met-tRNA-FMT_N"/>
    <property type="match status" value="1"/>
</dbReference>
<evidence type="ECO:0000259" key="10">
    <source>
        <dbReference type="Pfam" id="PF02911"/>
    </source>
</evidence>
<protein>
    <recommendedName>
        <fullName evidence="4 8">Methionyl-tRNA formyltransferase</fullName>
        <ecNumber evidence="3 8">2.1.2.9</ecNumber>
    </recommendedName>
</protein>
<feature type="domain" description="Formyl transferase N-terminal" evidence="9">
    <location>
        <begin position="1"/>
        <end position="179"/>
    </location>
</feature>
<dbReference type="EC" id="2.1.2.9" evidence="3 8"/>
<comment type="caution">
    <text evidence="11">The sequence shown here is derived from an EMBL/GenBank/DDBJ whole genome shotgun (WGS) entry which is preliminary data.</text>
</comment>
<dbReference type="InterPro" id="IPR002376">
    <property type="entry name" value="Formyl_transf_N"/>
</dbReference>
<dbReference type="InterPro" id="IPR001555">
    <property type="entry name" value="GART_AS"/>
</dbReference>
<dbReference type="PANTHER" id="PTHR11138:SF5">
    <property type="entry name" value="METHIONYL-TRNA FORMYLTRANSFERASE, MITOCHONDRIAL"/>
    <property type="match status" value="1"/>
</dbReference>
<evidence type="ECO:0000313" key="11">
    <source>
        <dbReference type="EMBL" id="MCS3918415.1"/>
    </source>
</evidence>
<dbReference type="Gene3D" id="3.40.50.170">
    <property type="entry name" value="Formyl transferase, N-terminal domain"/>
    <property type="match status" value="1"/>
</dbReference>
<evidence type="ECO:0000256" key="2">
    <source>
        <dbReference type="ARBA" id="ARBA00010699"/>
    </source>
</evidence>
<reference evidence="11 12" key="1">
    <citation type="submission" date="2022-08" db="EMBL/GenBank/DDBJ databases">
        <title>Bacterial and archaeal communities from various locations to study Microbial Dark Matter (Phase II).</title>
        <authorList>
            <person name="Stepanauskas R."/>
        </authorList>
    </citation>
    <scope>NUCLEOTIDE SEQUENCE [LARGE SCALE GENOMIC DNA]</scope>
    <source>
        <strain evidence="11 12">PD1</strain>
    </source>
</reference>
<evidence type="ECO:0000256" key="7">
    <source>
        <dbReference type="ARBA" id="ARBA00048558"/>
    </source>
</evidence>
<sequence>MRVVFMGTPEFAIPSLQAIVKSGHEVVLVVTQPDKPAGRGLKLKPPPVKVVAQQMGLPVFQPEKLNVPESLQVIANAKPDVLVVVAYGRILKEECLAIPPKGCINVHPSLLPKYRGPAPIQHAILNGDEVTGVTTMFMDAGMDTGDIILQREVPIDPEDTAGTLSEKLSIVAADLLVETLKLVEEGRAPRIPQDHSKATYAPFLPPEIAHLKFDQPAKHLRNLIRALNPDPGAFAFFRGKRVKFWRAEVVEGQSTEQPGTIVAVDKNQLLIATGEGLLMPTELQTEGKKSLPVSEWLKGTQPQVGERFS</sequence>
<keyword evidence="6 8" id="KW-0648">Protein biosynthesis</keyword>
<dbReference type="PROSITE" id="PS00373">
    <property type="entry name" value="GART"/>
    <property type="match status" value="1"/>
</dbReference>